<feature type="transmembrane region" description="Helical" evidence="5">
    <location>
        <begin position="223"/>
        <end position="242"/>
    </location>
</feature>
<evidence type="ECO:0000256" key="2">
    <source>
        <dbReference type="ARBA" id="ARBA00022692"/>
    </source>
</evidence>
<comment type="caution">
    <text evidence="5">Lacks conserved residue(s) required for the propagation of feature annotation.</text>
</comment>
<comment type="subcellular location">
    <subcellularLocation>
        <location evidence="5">Cell membrane</location>
        <topology evidence="5">Multi-pass membrane protein</topology>
    </subcellularLocation>
    <subcellularLocation>
        <location evidence="1">Membrane</location>
        <topology evidence="1">Multi-pass membrane protein</topology>
    </subcellularLocation>
</comment>
<sequence length="260" mass="30004">MSLGRIKTLLWHNWYFQKRSLEAWVDVFWWSIIFIIVFGFLAIYFAQNNLVKTQIILMGTLFWEIARVSQISISIGVLRDIWSRNLSNLFTTPMTTAEFVISQFIVGGIKSAVVFVVVSCLALFVFHFSIFQLGPELAVHFINLLIFSWTAGLIINGLIFRYGNKIQAFAWSIFYPLQPLTAVFYPLSVLPAPMQKVALMFPLTYIFEGARFKLFTGHSHIEYMIIATVMNLVYFGLAYIYFMKMFARARQSGSFARLES</sequence>
<dbReference type="Proteomes" id="UP000179024">
    <property type="component" value="Unassembled WGS sequence"/>
</dbReference>
<accession>A0A1F7I9I9</accession>
<dbReference type="InterPro" id="IPR013525">
    <property type="entry name" value="ABC2_TM"/>
</dbReference>
<evidence type="ECO:0000313" key="7">
    <source>
        <dbReference type="EMBL" id="OGK40027.1"/>
    </source>
</evidence>
<evidence type="ECO:0000256" key="3">
    <source>
        <dbReference type="ARBA" id="ARBA00022989"/>
    </source>
</evidence>
<name>A0A1F7I9I9_9BACT</name>
<reference evidence="7 8" key="1">
    <citation type="journal article" date="2016" name="Nat. Commun.">
        <title>Thousands of microbial genomes shed light on interconnected biogeochemical processes in an aquifer system.</title>
        <authorList>
            <person name="Anantharaman K."/>
            <person name="Brown C.T."/>
            <person name="Hug L.A."/>
            <person name="Sharon I."/>
            <person name="Castelle C.J."/>
            <person name="Probst A.J."/>
            <person name="Thomas B.C."/>
            <person name="Singh A."/>
            <person name="Wilkins M.J."/>
            <person name="Karaoz U."/>
            <person name="Brodie E.L."/>
            <person name="Williams K.H."/>
            <person name="Hubbard S.S."/>
            <person name="Banfield J.F."/>
        </authorList>
    </citation>
    <scope>NUCLEOTIDE SEQUENCE [LARGE SCALE GENOMIC DNA]</scope>
</reference>
<keyword evidence="4 5" id="KW-0472">Membrane</keyword>
<dbReference type="AlphaFoldDB" id="A0A1F7I9I9"/>
<protein>
    <recommendedName>
        <fullName evidence="5">Transport permease protein</fullName>
    </recommendedName>
</protein>
<comment type="caution">
    <text evidence="7">The sequence shown here is derived from an EMBL/GenBank/DDBJ whole genome shotgun (WGS) entry which is preliminary data.</text>
</comment>
<keyword evidence="2 5" id="KW-0812">Transmembrane</keyword>
<dbReference type="GO" id="GO:0140359">
    <property type="term" value="F:ABC-type transporter activity"/>
    <property type="evidence" value="ECO:0007669"/>
    <property type="project" value="InterPro"/>
</dbReference>
<feature type="transmembrane region" description="Helical" evidence="5">
    <location>
        <begin position="137"/>
        <end position="159"/>
    </location>
</feature>
<evidence type="ECO:0000256" key="4">
    <source>
        <dbReference type="ARBA" id="ARBA00023136"/>
    </source>
</evidence>
<evidence type="ECO:0000259" key="6">
    <source>
        <dbReference type="PROSITE" id="PS51012"/>
    </source>
</evidence>
<dbReference type="PROSITE" id="PS51012">
    <property type="entry name" value="ABC_TM2"/>
    <property type="match status" value="1"/>
</dbReference>
<dbReference type="InterPro" id="IPR051784">
    <property type="entry name" value="Nod_factor_ABC_transporter"/>
</dbReference>
<feature type="transmembrane region" description="Helical" evidence="5">
    <location>
        <begin position="168"/>
        <end position="187"/>
    </location>
</feature>
<comment type="similarity">
    <text evidence="5">Belongs to the ABC-2 integral membrane protein family.</text>
</comment>
<feature type="transmembrane region" description="Helical" evidence="5">
    <location>
        <begin position="112"/>
        <end position="131"/>
    </location>
</feature>
<dbReference type="Pfam" id="PF01061">
    <property type="entry name" value="ABC2_membrane"/>
    <property type="match status" value="1"/>
</dbReference>
<dbReference type="InterPro" id="IPR047817">
    <property type="entry name" value="ABC2_TM_bact-type"/>
</dbReference>
<keyword evidence="3 5" id="KW-1133">Transmembrane helix</keyword>
<evidence type="ECO:0000256" key="5">
    <source>
        <dbReference type="RuleBase" id="RU361157"/>
    </source>
</evidence>
<dbReference type="EMBL" id="MGAE01000007">
    <property type="protein sequence ID" value="OGK40027.1"/>
    <property type="molecule type" value="Genomic_DNA"/>
</dbReference>
<dbReference type="PANTHER" id="PTHR43229:SF6">
    <property type="entry name" value="ABC-TYPE MULTIDRUG TRANSPORT SYSTEM, PERMEASE COMPONENT"/>
    <property type="match status" value="1"/>
</dbReference>
<dbReference type="PANTHER" id="PTHR43229">
    <property type="entry name" value="NODULATION PROTEIN J"/>
    <property type="match status" value="1"/>
</dbReference>
<organism evidence="7 8">
    <name type="scientific">Candidatus Roizmanbacteria bacterium RIFCSPHIGHO2_12_FULL_44_10</name>
    <dbReference type="NCBI Taxonomy" id="1802054"/>
    <lineage>
        <taxon>Bacteria</taxon>
        <taxon>Candidatus Roizmaniibacteriota</taxon>
    </lineage>
</organism>
<proteinExistence type="inferred from homology"/>
<keyword evidence="5" id="KW-0813">Transport</keyword>
<feature type="domain" description="ABC transmembrane type-2" evidence="6">
    <location>
        <begin position="22"/>
        <end position="245"/>
    </location>
</feature>
<dbReference type="GO" id="GO:0005886">
    <property type="term" value="C:plasma membrane"/>
    <property type="evidence" value="ECO:0007669"/>
    <property type="project" value="UniProtKB-SubCell"/>
</dbReference>
<keyword evidence="5" id="KW-1003">Cell membrane</keyword>
<gene>
    <name evidence="7" type="ORF">A3F34_00900</name>
</gene>
<feature type="transmembrane region" description="Helical" evidence="5">
    <location>
        <begin position="27"/>
        <end position="46"/>
    </location>
</feature>
<evidence type="ECO:0000256" key="1">
    <source>
        <dbReference type="ARBA" id="ARBA00004141"/>
    </source>
</evidence>
<evidence type="ECO:0000313" key="8">
    <source>
        <dbReference type="Proteomes" id="UP000179024"/>
    </source>
</evidence>